<dbReference type="AlphaFoldDB" id="A0A9D1RQ17"/>
<dbReference type="EMBL" id="DXGC01000086">
    <property type="protein sequence ID" value="HIW92044.1"/>
    <property type="molecule type" value="Genomic_DNA"/>
</dbReference>
<organism evidence="2 3">
    <name type="scientific">Candidatus Corynebacterium avicola</name>
    <dbReference type="NCBI Taxonomy" id="2838527"/>
    <lineage>
        <taxon>Bacteria</taxon>
        <taxon>Bacillati</taxon>
        <taxon>Actinomycetota</taxon>
        <taxon>Actinomycetes</taxon>
        <taxon>Mycobacteriales</taxon>
        <taxon>Corynebacteriaceae</taxon>
        <taxon>Corynebacterium</taxon>
    </lineage>
</organism>
<keyword evidence="1" id="KW-0812">Transmembrane</keyword>
<dbReference type="NCBIfam" id="NF009319">
    <property type="entry name" value="PRK12674.2-4"/>
    <property type="match status" value="1"/>
</dbReference>
<reference evidence="2" key="1">
    <citation type="journal article" date="2021" name="PeerJ">
        <title>Extensive microbial diversity within the chicken gut microbiome revealed by metagenomics and culture.</title>
        <authorList>
            <person name="Gilroy R."/>
            <person name="Ravi A."/>
            <person name="Getino M."/>
            <person name="Pursley I."/>
            <person name="Horton D.L."/>
            <person name="Alikhan N.F."/>
            <person name="Baker D."/>
            <person name="Gharbi K."/>
            <person name="Hall N."/>
            <person name="Watson M."/>
            <person name="Adriaenssens E.M."/>
            <person name="Foster-Nyarko E."/>
            <person name="Jarju S."/>
            <person name="Secka A."/>
            <person name="Antonio M."/>
            <person name="Oren A."/>
            <person name="Chaudhuri R.R."/>
            <person name="La Ragione R."/>
            <person name="Hildebrand F."/>
            <person name="Pallen M.J."/>
        </authorList>
    </citation>
    <scope>NUCLEOTIDE SEQUENCE</scope>
    <source>
        <strain evidence="2">CHK32-1732</strain>
    </source>
</reference>
<reference evidence="2" key="2">
    <citation type="submission" date="2021-04" db="EMBL/GenBank/DDBJ databases">
        <authorList>
            <person name="Gilroy R."/>
        </authorList>
    </citation>
    <scope>NUCLEOTIDE SEQUENCE</scope>
    <source>
        <strain evidence="2">CHK32-1732</strain>
    </source>
</reference>
<keyword evidence="1" id="KW-1133">Transmembrane helix</keyword>
<name>A0A9D1RQ17_9CORY</name>
<comment type="caution">
    <text evidence="2">The sequence shown here is derived from an EMBL/GenBank/DDBJ whole genome shotgun (WGS) entry which is preliminary data.</text>
</comment>
<dbReference type="GO" id="GO:0015297">
    <property type="term" value="F:antiporter activity"/>
    <property type="evidence" value="ECO:0007669"/>
    <property type="project" value="InterPro"/>
</dbReference>
<protein>
    <submittedName>
        <fullName evidence="2">Na+/H+ antiporter subunit G</fullName>
    </submittedName>
</protein>
<evidence type="ECO:0000313" key="2">
    <source>
        <dbReference type="EMBL" id="HIW92044.1"/>
    </source>
</evidence>
<evidence type="ECO:0000256" key="1">
    <source>
        <dbReference type="SAM" id="Phobius"/>
    </source>
</evidence>
<proteinExistence type="predicted"/>
<dbReference type="Pfam" id="PF03334">
    <property type="entry name" value="PhaG_MnhG_YufB"/>
    <property type="match status" value="1"/>
</dbReference>
<feature type="transmembrane region" description="Helical" evidence="1">
    <location>
        <begin position="64"/>
        <end position="83"/>
    </location>
</feature>
<dbReference type="GO" id="GO:0098662">
    <property type="term" value="P:inorganic cation transmembrane transport"/>
    <property type="evidence" value="ECO:0007669"/>
    <property type="project" value="InterPro"/>
</dbReference>
<gene>
    <name evidence="2" type="ORF">H9870_10325</name>
</gene>
<evidence type="ECO:0000313" key="3">
    <source>
        <dbReference type="Proteomes" id="UP000824190"/>
    </source>
</evidence>
<dbReference type="Proteomes" id="UP000824190">
    <property type="component" value="Unassembled WGS sequence"/>
</dbReference>
<sequence length="138" mass="14318">MVTDTSTLTLLAADAELQDFDSIGWVGAVVAGILALTGAIFILVSAVAMYLAPDALSQVNMMGPALGMGIPLLVMADLVNSWATEGFVWGYLVRAIAAVLALLIVQAAGSYVMGRALHATLWDHTVPLSGGERAKESS</sequence>
<keyword evidence="1" id="KW-0472">Membrane</keyword>
<accession>A0A9D1RQ17</accession>
<dbReference type="InterPro" id="IPR005133">
    <property type="entry name" value="PhaG_MnhG_YufB"/>
</dbReference>
<feature type="transmembrane region" description="Helical" evidence="1">
    <location>
        <begin position="89"/>
        <end position="112"/>
    </location>
</feature>
<feature type="transmembrane region" description="Helical" evidence="1">
    <location>
        <begin position="23"/>
        <end position="52"/>
    </location>
</feature>